<dbReference type="EMBL" id="QOUI01000001">
    <property type="protein sequence ID" value="RCK71532.1"/>
    <property type="molecule type" value="Genomic_DNA"/>
</dbReference>
<dbReference type="Proteomes" id="UP000252770">
    <property type="component" value="Unassembled WGS sequence"/>
</dbReference>
<sequence>MGVVVQLRAQGEQEGFTNARRADLIQLLDGLSAETRRLEDELSALENTRQELESGAGAEQAAREEAARRRDELAILAGTAPAEGPGIRLRITDPEGKVGSQVMLNAVEELRDGGAEVIEINDSIRVGGSTWFADGPDGLLVDGQVVTTPITVEVVGDPIALEGAVRFRGGLVSQISGPQVGGDVRVTQSDLLEIDSVRPAEDFQYAEPVEPPG</sequence>
<reference evidence="3 4" key="1">
    <citation type="submission" date="2018-07" db="EMBL/GenBank/DDBJ databases">
        <title>Desertimonas flava gen. nov. sp. nov.</title>
        <authorList>
            <person name="Liu S."/>
        </authorList>
    </citation>
    <scope>NUCLEOTIDE SEQUENCE [LARGE SCALE GENOMIC DNA]</scope>
    <source>
        <strain evidence="3 4">16Sb5-5</strain>
    </source>
</reference>
<evidence type="ECO:0000256" key="2">
    <source>
        <dbReference type="SAM" id="Coils"/>
    </source>
</evidence>
<evidence type="ECO:0000313" key="4">
    <source>
        <dbReference type="Proteomes" id="UP000252770"/>
    </source>
</evidence>
<organism evidence="3 4">
    <name type="scientific">Desertihabitans brevis</name>
    <dbReference type="NCBI Taxonomy" id="2268447"/>
    <lineage>
        <taxon>Bacteria</taxon>
        <taxon>Bacillati</taxon>
        <taxon>Actinomycetota</taxon>
        <taxon>Actinomycetes</taxon>
        <taxon>Propionibacteriales</taxon>
        <taxon>Propionibacteriaceae</taxon>
        <taxon>Desertihabitans</taxon>
    </lineage>
</organism>
<dbReference type="PANTHER" id="PTHR37313">
    <property type="entry name" value="UPF0749 PROTEIN RV1825"/>
    <property type="match status" value="1"/>
</dbReference>
<comment type="similarity">
    <text evidence="1">Belongs to the UPF0749 family.</text>
</comment>
<keyword evidence="4" id="KW-1185">Reference proteome</keyword>
<name>A0A367Z2R9_9ACTN</name>
<comment type="caution">
    <text evidence="3">The sequence shown here is derived from an EMBL/GenBank/DDBJ whole genome shotgun (WGS) entry which is preliminary data.</text>
</comment>
<dbReference type="AlphaFoldDB" id="A0A367Z2R9"/>
<feature type="coiled-coil region" evidence="2">
    <location>
        <begin position="21"/>
        <end position="55"/>
    </location>
</feature>
<dbReference type="Gene3D" id="3.30.70.1880">
    <property type="entry name" value="Protein of unknown function DUF881"/>
    <property type="match status" value="1"/>
</dbReference>
<dbReference type="PANTHER" id="PTHR37313:SF2">
    <property type="entry name" value="UPF0749 PROTEIN YLXX"/>
    <property type="match status" value="1"/>
</dbReference>
<evidence type="ECO:0000256" key="1">
    <source>
        <dbReference type="ARBA" id="ARBA00009108"/>
    </source>
</evidence>
<dbReference type="Pfam" id="PF05949">
    <property type="entry name" value="DUF881"/>
    <property type="match status" value="1"/>
</dbReference>
<protein>
    <submittedName>
        <fullName evidence="3">DUF881 domain-containing protein</fullName>
    </submittedName>
</protein>
<dbReference type="InterPro" id="IPR010273">
    <property type="entry name" value="DUF881"/>
</dbReference>
<keyword evidence="2" id="KW-0175">Coiled coil</keyword>
<evidence type="ECO:0000313" key="3">
    <source>
        <dbReference type="EMBL" id="RCK71532.1"/>
    </source>
</evidence>
<gene>
    <name evidence="3" type="ORF">DT076_02385</name>
</gene>
<proteinExistence type="inferred from homology"/>
<accession>A0A367Z2R9</accession>
<dbReference type="GO" id="GO:0005886">
    <property type="term" value="C:plasma membrane"/>
    <property type="evidence" value="ECO:0007669"/>
    <property type="project" value="TreeGrafter"/>
</dbReference>